<accession>A0A9W9F1G9</accession>
<evidence type="ECO:0000313" key="4">
    <source>
        <dbReference type="Proteomes" id="UP001141434"/>
    </source>
</evidence>
<gene>
    <name evidence="3" type="ORF">NUU61_006712</name>
</gene>
<comment type="caution">
    <text evidence="3">The sequence shown here is derived from an EMBL/GenBank/DDBJ whole genome shotgun (WGS) entry which is preliminary data.</text>
</comment>
<proteinExistence type="predicted"/>
<dbReference type="Gene3D" id="3.40.50.720">
    <property type="entry name" value="NAD(P)-binding Rossmann-like Domain"/>
    <property type="match status" value="1"/>
</dbReference>
<keyword evidence="4" id="KW-1185">Reference proteome</keyword>
<dbReference type="InterPro" id="IPR036291">
    <property type="entry name" value="NAD(P)-bd_dom_sf"/>
</dbReference>
<name>A0A9W9F1G9_9EURO</name>
<dbReference type="InterPro" id="IPR055080">
    <property type="entry name" value="Gal80p-like_C"/>
</dbReference>
<evidence type="ECO:0000259" key="2">
    <source>
        <dbReference type="Pfam" id="PF22685"/>
    </source>
</evidence>
<dbReference type="Proteomes" id="UP001141434">
    <property type="component" value="Unassembled WGS sequence"/>
</dbReference>
<dbReference type="SUPFAM" id="SSF51735">
    <property type="entry name" value="NAD(P)-binding Rossmann-fold domains"/>
    <property type="match status" value="1"/>
</dbReference>
<dbReference type="SUPFAM" id="SSF55347">
    <property type="entry name" value="Glyceraldehyde-3-phosphate dehydrogenase-like, C-terminal domain"/>
    <property type="match status" value="1"/>
</dbReference>
<dbReference type="Pfam" id="PF22685">
    <property type="entry name" value="Gal80p_C-like"/>
    <property type="match status" value="1"/>
</dbReference>
<dbReference type="InterPro" id="IPR000683">
    <property type="entry name" value="Gfo/Idh/MocA-like_OxRdtase_N"/>
</dbReference>
<dbReference type="InterPro" id="IPR051317">
    <property type="entry name" value="Gfo/Idh/MocA_oxidoreduct"/>
</dbReference>
<dbReference type="OrthoDB" id="64915at2759"/>
<protein>
    <submittedName>
        <fullName evidence="3">NAD(P)-binding protein</fullName>
    </submittedName>
</protein>
<reference evidence="3" key="2">
    <citation type="journal article" date="2023" name="IMA Fungus">
        <title>Comparative genomic study of the Penicillium genus elucidates a diverse pangenome and 15 lateral gene transfer events.</title>
        <authorList>
            <person name="Petersen C."/>
            <person name="Sorensen T."/>
            <person name="Nielsen M.R."/>
            <person name="Sondergaard T.E."/>
            <person name="Sorensen J.L."/>
            <person name="Fitzpatrick D.A."/>
            <person name="Frisvad J.C."/>
            <person name="Nielsen K.L."/>
        </authorList>
    </citation>
    <scope>NUCLEOTIDE SEQUENCE</scope>
    <source>
        <strain evidence="3">IBT 34128</strain>
    </source>
</reference>
<dbReference type="AlphaFoldDB" id="A0A9W9F1G9"/>
<dbReference type="GO" id="GO:0000166">
    <property type="term" value="F:nucleotide binding"/>
    <property type="evidence" value="ECO:0007669"/>
    <property type="project" value="InterPro"/>
</dbReference>
<feature type="domain" description="Gal80p-like C-terminal" evidence="2">
    <location>
        <begin position="139"/>
        <end position="294"/>
    </location>
</feature>
<feature type="domain" description="Gfo/Idh/MocA-like oxidoreductase N-terminal" evidence="1">
    <location>
        <begin position="25"/>
        <end position="122"/>
    </location>
</feature>
<dbReference type="EMBL" id="JAPMSZ010000009">
    <property type="protein sequence ID" value="KAJ5091842.1"/>
    <property type="molecule type" value="Genomic_DNA"/>
</dbReference>
<dbReference type="GeneID" id="81396408"/>
<evidence type="ECO:0000313" key="3">
    <source>
        <dbReference type="EMBL" id="KAJ5091842.1"/>
    </source>
</evidence>
<evidence type="ECO:0000259" key="1">
    <source>
        <dbReference type="Pfam" id="PF01408"/>
    </source>
</evidence>
<organism evidence="3 4">
    <name type="scientific">Penicillium alfredii</name>
    <dbReference type="NCBI Taxonomy" id="1506179"/>
    <lineage>
        <taxon>Eukaryota</taxon>
        <taxon>Fungi</taxon>
        <taxon>Dikarya</taxon>
        <taxon>Ascomycota</taxon>
        <taxon>Pezizomycotina</taxon>
        <taxon>Eurotiomycetes</taxon>
        <taxon>Eurotiomycetidae</taxon>
        <taxon>Eurotiales</taxon>
        <taxon>Aspergillaceae</taxon>
        <taxon>Penicillium</taxon>
    </lineage>
</organism>
<dbReference type="Pfam" id="PF01408">
    <property type="entry name" value="GFO_IDH_MocA"/>
    <property type="match status" value="1"/>
</dbReference>
<dbReference type="Gene3D" id="3.30.360.10">
    <property type="entry name" value="Dihydrodipicolinate Reductase, domain 2"/>
    <property type="match status" value="1"/>
</dbReference>
<reference evidence="3" key="1">
    <citation type="submission" date="2022-11" db="EMBL/GenBank/DDBJ databases">
        <authorList>
            <person name="Petersen C."/>
        </authorList>
    </citation>
    <scope>NUCLEOTIDE SEQUENCE</scope>
    <source>
        <strain evidence="3">IBT 34128</strain>
    </source>
</reference>
<dbReference type="RefSeq" id="XP_056510039.1">
    <property type="nucleotide sequence ID" value="XM_056657239.1"/>
</dbReference>
<sequence length="394" mass="43883">MPRIRTALIGLSSSAKTSWAEHGHLPYLLSPRGQSHYEIVALLNSTAASAQAAKHEFGLPATVKAYGDAASLAADPDIDLVVCCTRVDIHYDNTEPSLKAGKAVYIEWPIAENFARAAALMEGKQWRNSIAGLQGRLSPVAFRVKTLLQSGEIGKILSSDIHAFADLLKRDSLPEGLAYFARREVGGNPVTIAYAHMIDYVHTVLGEFEAFDSRMQIQRPALRLLGKEKDGLPSQVVSDVPDLVVVHGRLAPGIQDLAENATLSVTFRTGQPFKDSPAFVWTINGETGEIRITSPSWSYLQSDAYVDPIRIELHRYGEDAVENIHWDWEEWQKEELPKRARLVGAVYERYAAWVEGGRVSPVSDDAYWPRIHDGLRRHEEIETLFEQFDAQQLV</sequence>
<dbReference type="PANTHER" id="PTHR43708">
    <property type="entry name" value="CONSERVED EXPRESSED OXIDOREDUCTASE (EUROFUNG)"/>
    <property type="match status" value="1"/>
</dbReference>
<dbReference type="PANTHER" id="PTHR43708:SF1">
    <property type="entry name" value="GALACTOSE_LACTOSE METABOLISM REGULATORY PROTEIN GAL80"/>
    <property type="match status" value="1"/>
</dbReference>